<dbReference type="EMBL" id="LGRB01000009">
    <property type="protein sequence ID" value="OCT51500.1"/>
    <property type="molecule type" value="Genomic_DNA"/>
</dbReference>
<dbReference type="InterPro" id="IPR011701">
    <property type="entry name" value="MFS"/>
</dbReference>
<name>A0A1C1CSL6_9EURO</name>
<reference evidence="9" key="1">
    <citation type="submission" date="2015-07" db="EMBL/GenBank/DDBJ databases">
        <authorList>
            <person name="Teixeira M.M."/>
            <person name="Souza R.C."/>
            <person name="Almeida L.G."/>
            <person name="Vicente V.A."/>
            <person name="de Hoog S."/>
            <person name="Bocca A.L."/>
            <person name="de Almeida S.R."/>
            <person name="Vasconcelos A.T."/>
            <person name="Felipe M.S."/>
        </authorList>
    </citation>
    <scope>NUCLEOTIDE SEQUENCE [LARGE SCALE GENOMIC DNA]</scope>
    <source>
        <strain evidence="9">KSF</strain>
    </source>
</reference>
<dbReference type="SUPFAM" id="SSF103473">
    <property type="entry name" value="MFS general substrate transporter"/>
    <property type="match status" value="1"/>
</dbReference>
<keyword evidence="4 6" id="KW-1133">Transmembrane helix</keyword>
<feature type="transmembrane region" description="Helical" evidence="6">
    <location>
        <begin position="119"/>
        <end position="139"/>
    </location>
</feature>
<gene>
    <name evidence="8" type="ORF">CLCR_08252</name>
</gene>
<proteinExistence type="predicted"/>
<evidence type="ECO:0000259" key="7">
    <source>
        <dbReference type="PROSITE" id="PS50850"/>
    </source>
</evidence>
<feature type="transmembrane region" description="Helical" evidence="6">
    <location>
        <begin position="215"/>
        <end position="235"/>
    </location>
</feature>
<evidence type="ECO:0000256" key="2">
    <source>
        <dbReference type="ARBA" id="ARBA00022448"/>
    </source>
</evidence>
<protein>
    <submittedName>
        <fullName evidence="8">Putative transporter</fullName>
    </submittedName>
</protein>
<evidence type="ECO:0000256" key="6">
    <source>
        <dbReference type="SAM" id="Phobius"/>
    </source>
</evidence>
<dbReference type="InterPro" id="IPR020846">
    <property type="entry name" value="MFS_dom"/>
</dbReference>
<feature type="domain" description="Major facilitator superfamily (MFS) profile" evidence="7">
    <location>
        <begin position="53"/>
        <end position="468"/>
    </location>
</feature>
<keyword evidence="5 6" id="KW-0472">Membrane</keyword>
<dbReference type="AlphaFoldDB" id="A0A1C1CSL6"/>
<dbReference type="GO" id="GO:0016020">
    <property type="term" value="C:membrane"/>
    <property type="evidence" value="ECO:0007669"/>
    <property type="project" value="UniProtKB-SubCell"/>
</dbReference>
<feature type="transmembrane region" description="Helical" evidence="6">
    <location>
        <begin position="413"/>
        <end position="434"/>
    </location>
</feature>
<dbReference type="FunFam" id="1.20.1250.20:FF:000013">
    <property type="entry name" value="MFS general substrate transporter"/>
    <property type="match status" value="1"/>
</dbReference>
<feature type="transmembrane region" description="Helical" evidence="6">
    <location>
        <begin position="446"/>
        <end position="467"/>
    </location>
</feature>
<dbReference type="GO" id="GO:0022857">
    <property type="term" value="F:transmembrane transporter activity"/>
    <property type="evidence" value="ECO:0007669"/>
    <property type="project" value="InterPro"/>
</dbReference>
<dbReference type="eggNOG" id="KOG2533">
    <property type="taxonomic scope" value="Eukaryota"/>
</dbReference>
<feature type="transmembrane region" description="Helical" evidence="6">
    <location>
        <begin position="356"/>
        <end position="374"/>
    </location>
</feature>
<sequence length="490" mass="54575">MSSEKETPMPPKRFSLEEKAEIAKHVDLEQDVTLTPQWRAQERRVVKKLDMTLMPTVWILYLFNYLDRNNIAQARLNSFEEDLGLVGKNFNTAVSILNVGYMLAQLPSNMILTRVRPHLYLPLCAALWSCVSASTAATHSYGGLIAIRFFLGIVEAPFFPGAFYVMSCWYTRKELALRTAVLYSGLVLATAFSGLIAAGVFAGLDGVSGLPGWRWLFILEGAGSFVAAVIAIFIMPDYPESKTGSGRWLFSEEERKFAAERIARDRVSQPEADRSVWYGLRLAAKDYRTWVFVLMLCANHTAYGFNSFYPSIVKGFHLGSTTKTLLLTAPPYLVGAAVSFLVAYSSDHRKERGFHISVPMAVAMVGFIISVATLNVPARYFASFLYTSGCFSANAMVYTWAASTLNQTPEKRACATAMINLLSQFGNIWSPYFFPASDAPRYTMAMLLMLGFSALSICCCIVMKISLRKGNEKMREEAEESGREVVLFTL</sequence>
<dbReference type="Gene3D" id="1.20.1250.20">
    <property type="entry name" value="MFS general substrate transporter like domains"/>
    <property type="match status" value="2"/>
</dbReference>
<evidence type="ECO:0000256" key="1">
    <source>
        <dbReference type="ARBA" id="ARBA00004141"/>
    </source>
</evidence>
<dbReference type="InterPro" id="IPR036259">
    <property type="entry name" value="MFS_trans_sf"/>
</dbReference>
<dbReference type="Pfam" id="PF07690">
    <property type="entry name" value="MFS_1"/>
    <property type="match status" value="1"/>
</dbReference>
<dbReference type="FunFam" id="1.20.1250.20:FF:000057">
    <property type="entry name" value="MFS general substrate transporter"/>
    <property type="match status" value="1"/>
</dbReference>
<keyword evidence="3 6" id="KW-0812">Transmembrane</keyword>
<keyword evidence="2" id="KW-0813">Transport</keyword>
<keyword evidence="9" id="KW-1185">Reference proteome</keyword>
<feature type="transmembrane region" description="Helical" evidence="6">
    <location>
        <begin position="287"/>
        <end position="305"/>
    </location>
</feature>
<feature type="transmembrane region" description="Helical" evidence="6">
    <location>
        <begin position="145"/>
        <end position="169"/>
    </location>
</feature>
<dbReference type="OrthoDB" id="2250022at2759"/>
<dbReference type="Proteomes" id="UP000094526">
    <property type="component" value="Unassembled WGS sequence"/>
</dbReference>
<comment type="subcellular location">
    <subcellularLocation>
        <location evidence="1">Membrane</location>
        <topology evidence="1">Multi-pass membrane protein</topology>
    </subcellularLocation>
</comment>
<dbReference type="PANTHER" id="PTHR43791">
    <property type="entry name" value="PERMEASE-RELATED"/>
    <property type="match status" value="1"/>
</dbReference>
<dbReference type="PANTHER" id="PTHR43791:SF62">
    <property type="entry name" value="MAJOR FACILITATOR SUPERFAMILY (MFS) PROFILE DOMAIN-CONTAINING PROTEIN"/>
    <property type="match status" value="1"/>
</dbReference>
<evidence type="ECO:0000313" key="9">
    <source>
        <dbReference type="Proteomes" id="UP000094526"/>
    </source>
</evidence>
<dbReference type="VEuPathDB" id="FungiDB:CLCR_08252"/>
<evidence type="ECO:0000256" key="4">
    <source>
        <dbReference type="ARBA" id="ARBA00022989"/>
    </source>
</evidence>
<dbReference type="PROSITE" id="PS50850">
    <property type="entry name" value="MFS"/>
    <property type="match status" value="1"/>
</dbReference>
<evidence type="ECO:0000313" key="8">
    <source>
        <dbReference type="EMBL" id="OCT51500.1"/>
    </source>
</evidence>
<comment type="caution">
    <text evidence="8">The sequence shown here is derived from an EMBL/GenBank/DDBJ whole genome shotgun (WGS) entry which is preliminary data.</text>
</comment>
<feature type="transmembrane region" description="Helical" evidence="6">
    <location>
        <begin position="380"/>
        <end position="401"/>
    </location>
</feature>
<feature type="transmembrane region" description="Helical" evidence="6">
    <location>
        <begin position="181"/>
        <end position="203"/>
    </location>
</feature>
<organism evidence="8 9">
    <name type="scientific">Cladophialophora carrionii</name>
    <dbReference type="NCBI Taxonomy" id="86049"/>
    <lineage>
        <taxon>Eukaryota</taxon>
        <taxon>Fungi</taxon>
        <taxon>Dikarya</taxon>
        <taxon>Ascomycota</taxon>
        <taxon>Pezizomycotina</taxon>
        <taxon>Eurotiomycetes</taxon>
        <taxon>Chaetothyriomycetidae</taxon>
        <taxon>Chaetothyriales</taxon>
        <taxon>Herpotrichiellaceae</taxon>
        <taxon>Cladophialophora</taxon>
    </lineage>
</organism>
<accession>A0A1C1CSL6</accession>
<evidence type="ECO:0000256" key="3">
    <source>
        <dbReference type="ARBA" id="ARBA00022692"/>
    </source>
</evidence>
<feature type="transmembrane region" description="Helical" evidence="6">
    <location>
        <begin position="325"/>
        <end position="344"/>
    </location>
</feature>
<dbReference type="VEuPathDB" id="FungiDB:G647_06587"/>
<evidence type="ECO:0000256" key="5">
    <source>
        <dbReference type="ARBA" id="ARBA00023136"/>
    </source>
</evidence>